<evidence type="ECO:0000256" key="14">
    <source>
        <dbReference type="ARBA" id="ARBA00022989"/>
    </source>
</evidence>
<dbReference type="InterPro" id="IPR021766">
    <property type="entry name" value="PhoR_N"/>
</dbReference>
<dbReference type="PROSITE" id="PS50112">
    <property type="entry name" value="PAS"/>
    <property type="match status" value="1"/>
</dbReference>
<dbReference type="SMART" id="SM00387">
    <property type="entry name" value="HATPase_c"/>
    <property type="match status" value="1"/>
</dbReference>
<dbReference type="CDD" id="cd00082">
    <property type="entry name" value="HisKA"/>
    <property type="match status" value="1"/>
</dbReference>
<dbReference type="Pfam" id="PF11808">
    <property type="entry name" value="PhoR"/>
    <property type="match status" value="1"/>
</dbReference>
<sequence>MYRLNKWLIKGTDAPPESSGLWGEIFDNMYNLQRQQQIEKENLQAVIKRIQEITSALKDGIIILDWRGHLDFWNPAAQRMIGFRTKDQGLSVINFIRDPKFVHYFETGDYAEPLDLPSPRHPNKQLQIQITRFGQQERLIVIRDITQVHNLEQMRQDFVANVSHELRTPLTVINGYIETISDNNSMPAWDKPLQQILQQGKRMSLLINDLLVLSKLETTEAGHNQKELEMEPLLISIKNEAEALGNEKQQTIRLQCDQAISIHANEKEIHSAFSNLAINAVKYTPENGVIDLRAWKDNLHIYFSVTDNGPGIDSKHLPRLTERFYRVDASRNSATGGTGLGLAIVKHVLLRHDGELKITSELGKGSTFTCVLPLHHH</sequence>
<dbReference type="SUPFAM" id="SSF47384">
    <property type="entry name" value="Homodimeric domain of signal transducing histidine kinase"/>
    <property type="match status" value="1"/>
</dbReference>
<keyword evidence="12" id="KW-0418">Kinase</keyword>
<dbReference type="InterPro" id="IPR036890">
    <property type="entry name" value="HATPase_C_sf"/>
</dbReference>
<dbReference type="EMBL" id="BMYZ01000005">
    <property type="protein sequence ID" value="GGY88106.1"/>
    <property type="molecule type" value="Genomic_DNA"/>
</dbReference>
<organism evidence="20 21">
    <name type="scientific">Cellvibrio zantedeschiae</name>
    <dbReference type="NCBI Taxonomy" id="1237077"/>
    <lineage>
        <taxon>Bacteria</taxon>
        <taxon>Pseudomonadati</taxon>
        <taxon>Pseudomonadota</taxon>
        <taxon>Gammaproteobacteria</taxon>
        <taxon>Cellvibrionales</taxon>
        <taxon>Cellvibrionaceae</taxon>
        <taxon>Cellvibrio</taxon>
    </lineage>
</organism>
<gene>
    <name evidence="20" type="primary">phoR</name>
    <name evidence="20" type="ORF">GCM10011613_36440</name>
</gene>
<evidence type="ECO:0000259" key="19">
    <source>
        <dbReference type="PROSITE" id="PS50112"/>
    </source>
</evidence>
<dbReference type="Pfam" id="PF02518">
    <property type="entry name" value="HATPase_c"/>
    <property type="match status" value="1"/>
</dbReference>
<evidence type="ECO:0000256" key="15">
    <source>
        <dbReference type="ARBA" id="ARBA00023012"/>
    </source>
</evidence>
<comment type="function">
    <text evidence="17">Member of the two-component regulatory system PhoR/PhoB involved in the phosphate regulon genes expression. PhoR may function as a membrane-associated protein kinase that phosphorylates PhoB in response to environmental signals.</text>
</comment>
<keyword evidence="15" id="KW-0902">Two-component regulatory system</keyword>
<dbReference type="InterPro" id="IPR050351">
    <property type="entry name" value="BphY/WalK/GraS-like"/>
</dbReference>
<keyword evidence="9" id="KW-0808">Transferase</keyword>
<evidence type="ECO:0000256" key="12">
    <source>
        <dbReference type="ARBA" id="ARBA00022777"/>
    </source>
</evidence>
<proteinExistence type="predicted"/>
<dbReference type="PANTHER" id="PTHR45453">
    <property type="entry name" value="PHOSPHATE REGULON SENSOR PROTEIN PHOR"/>
    <property type="match status" value="1"/>
</dbReference>
<dbReference type="InterPro" id="IPR014310">
    <property type="entry name" value="Sig_transdc_His_kinase_PhoR"/>
</dbReference>
<dbReference type="InterPro" id="IPR035965">
    <property type="entry name" value="PAS-like_dom_sf"/>
</dbReference>
<dbReference type="InterPro" id="IPR036097">
    <property type="entry name" value="HisK_dim/P_sf"/>
</dbReference>
<keyword evidence="5" id="KW-0813">Transport</keyword>
<evidence type="ECO:0000256" key="11">
    <source>
        <dbReference type="ARBA" id="ARBA00022741"/>
    </source>
</evidence>
<dbReference type="InterPro" id="IPR004358">
    <property type="entry name" value="Sig_transdc_His_kin-like_C"/>
</dbReference>
<evidence type="ECO:0000256" key="4">
    <source>
        <dbReference type="ARBA" id="ARBA00019665"/>
    </source>
</evidence>
<keyword evidence="6" id="KW-1003">Cell membrane</keyword>
<keyword evidence="10" id="KW-0812">Transmembrane</keyword>
<keyword evidence="13" id="KW-0067">ATP-binding</keyword>
<evidence type="ECO:0000256" key="6">
    <source>
        <dbReference type="ARBA" id="ARBA00022475"/>
    </source>
</evidence>
<dbReference type="PRINTS" id="PR00344">
    <property type="entry name" value="BCTRLSENSOR"/>
</dbReference>
<evidence type="ECO:0000256" key="1">
    <source>
        <dbReference type="ARBA" id="ARBA00000085"/>
    </source>
</evidence>
<evidence type="ECO:0000259" key="18">
    <source>
        <dbReference type="PROSITE" id="PS50109"/>
    </source>
</evidence>
<dbReference type="SUPFAM" id="SSF55874">
    <property type="entry name" value="ATPase domain of HSP90 chaperone/DNA topoisomerase II/histidine kinase"/>
    <property type="match status" value="1"/>
</dbReference>
<protein>
    <recommendedName>
        <fullName evidence="4">Phosphate regulon sensor protein PhoR</fullName>
        <ecNumber evidence="3">2.7.13.3</ecNumber>
    </recommendedName>
</protein>
<comment type="subcellular location">
    <subcellularLocation>
        <location evidence="2">Cell membrane</location>
    </subcellularLocation>
</comment>
<comment type="catalytic activity">
    <reaction evidence="1">
        <text>ATP + protein L-histidine = ADP + protein N-phospho-L-histidine.</text>
        <dbReference type="EC" id="2.7.13.3"/>
    </reaction>
</comment>
<evidence type="ECO:0000256" key="10">
    <source>
        <dbReference type="ARBA" id="ARBA00022692"/>
    </source>
</evidence>
<evidence type="ECO:0000256" key="16">
    <source>
        <dbReference type="ARBA" id="ARBA00023136"/>
    </source>
</evidence>
<dbReference type="SMART" id="SM00388">
    <property type="entry name" value="HisKA"/>
    <property type="match status" value="1"/>
</dbReference>
<evidence type="ECO:0000256" key="13">
    <source>
        <dbReference type="ARBA" id="ARBA00022840"/>
    </source>
</evidence>
<reference evidence="21" key="1">
    <citation type="journal article" date="2019" name="Int. J. Syst. Evol. Microbiol.">
        <title>The Global Catalogue of Microorganisms (GCM) 10K type strain sequencing project: providing services to taxonomists for standard genome sequencing and annotation.</title>
        <authorList>
            <consortium name="The Broad Institute Genomics Platform"/>
            <consortium name="The Broad Institute Genome Sequencing Center for Infectious Disease"/>
            <person name="Wu L."/>
            <person name="Ma J."/>
        </authorList>
    </citation>
    <scope>NUCLEOTIDE SEQUENCE [LARGE SCALE GENOMIC DNA]</scope>
    <source>
        <strain evidence="21">KCTC 32239</strain>
    </source>
</reference>
<dbReference type="PANTHER" id="PTHR45453:SF1">
    <property type="entry name" value="PHOSPHATE REGULON SENSOR PROTEIN PHOR"/>
    <property type="match status" value="1"/>
</dbReference>
<dbReference type="Gene3D" id="3.30.450.20">
    <property type="entry name" value="PAS domain"/>
    <property type="match status" value="1"/>
</dbReference>
<evidence type="ECO:0000256" key="8">
    <source>
        <dbReference type="ARBA" id="ARBA00022592"/>
    </source>
</evidence>
<dbReference type="InterPro" id="IPR000014">
    <property type="entry name" value="PAS"/>
</dbReference>
<evidence type="ECO:0000256" key="2">
    <source>
        <dbReference type="ARBA" id="ARBA00004236"/>
    </source>
</evidence>
<feature type="domain" description="Histidine kinase" evidence="18">
    <location>
        <begin position="161"/>
        <end position="376"/>
    </location>
</feature>
<dbReference type="Pfam" id="PF13188">
    <property type="entry name" value="PAS_8"/>
    <property type="match status" value="1"/>
</dbReference>
<dbReference type="EC" id="2.7.13.3" evidence="3"/>
<keyword evidence="11" id="KW-0547">Nucleotide-binding</keyword>
<dbReference type="Proteomes" id="UP000619761">
    <property type="component" value="Unassembled WGS sequence"/>
</dbReference>
<feature type="domain" description="PAS" evidence="19">
    <location>
        <begin position="46"/>
        <end position="87"/>
    </location>
</feature>
<evidence type="ECO:0000256" key="3">
    <source>
        <dbReference type="ARBA" id="ARBA00012438"/>
    </source>
</evidence>
<dbReference type="SUPFAM" id="SSF55785">
    <property type="entry name" value="PYP-like sensor domain (PAS domain)"/>
    <property type="match status" value="1"/>
</dbReference>
<dbReference type="InterPro" id="IPR003594">
    <property type="entry name" value="HATPase_dom"/>
</dbReference>
<accession>A0ABQ3BAG0</accession>
<dbReference type="InterPro" id="IPR003661">
    <property type="entry name" value="HisK_dim/P_dom"/>
</dbReference>
<evidence type="ECO:0000256" key="17">
    <source>
        <dbReference type="ARBA" id="ARBA00025207"/>
    </source>
</evidence>
<dbReference type="InterPro" id="IPR005467">
    <property type="entry name" value="His_kinase_dom"/>
</dbReference>
<dbReference type="Gene3D" id="1.10.287.130">
    <property type="match status" value="1"/>
</dbReference>
<keyword evidence="16" id="KW-0472">Membrane</keyword>
<keyword evidence="14" id="KW-1133">Transmembrane helix</keyword>
<keyword evidence="7" id="KW-0597">Phosphoprotein</keyword>
<keyword evidence="21" id="KW-1185">Reference proteome</keyword>
<evidence type="ECO:0000313" key="20">
    <source>
        <dbReference type="EMBL" id="GGY88106.1"/>
    </source>
</evidence>
<keyword evidence="8" id="KW-0592">Phosphate transport</keyword>
<evidence type="ECO:0000256" key="5">
    <source>
        <dbReference type="ARBA" id="ARBA00022448"/>
    </source>
</evidence>
<evidence type="ECO:0000313" key="21">
    <source>
        <dbReference type="Proteomes" id="UP000619761"/>
    </source>
</evidence>
<comment type="caution">
    <text evidence="20">The sequence shown here is derived from an EMBL/GenBank/DDBJ whole genome shotgun (WGS) entry which is preliminary data.</text>
</comment>
<dbReference type="PROSITE" id="PS50109">
    <property type="entry name" value="HIS_KIN"/>
    <property type="match status" value="1"/>
</dbReference>
<dbReference type="Pfam" id="PF00512">
    <property type="entry name" value="HisKA"/>
    <property type="match status" value="1"/>
</dbReference>
<evidence type="ECO:0000256" key="9">
    <source>
        <dbReference type="ARBA" id="ARBA00022679"/>
    </source>
</evidence>
<dbReference type="Gene3D" id="3.30.565.10">
    <property type="entry name" value="Histidine kinase-like ATPase, C-terminal domain"/>
    <property type="match status" value="1"/>
</dbReference>
<name>A0ABQ3BAG0_9GAMM</name>
<dbReference type="NCBIfam" id="TIGR02966">
    <property type="entry name" value="phoR_proteo"/>
    <property type="match status" value="1"/>
</dbReference>
<evidence type="ECO:0000256" key="7">
    <source>
        <dbReference type="ARBA" id="ARBA00022553"/>
    </source>
</evidence>